<dbReference type="AlphaFoldDB" id="A0A250AX21"/>
<feature type="transmembrane region" description="Helical" evidence="2">
    <location>
        <begin position="5"/>
        <end position="24"/>
    </location>
</feature>
<dbReference type="EMBL" id="CP014136">
    <property type="protein sequence ID" value="ATA18252.1"/>
    <property type="molecule type" value="Genomic_DNA"/>
</dbReference>
<feature type="transmembrane region" description="Helical" evidence="2">
    <location>
        <begin position="81"/>
        <end position="102"/>
    </location>
</feature>
<proteinExistence type="predicted"/>
<feature type="transmembrane region" description="Helical" evidence="2">
    <location>
        <begin position="114"/>
        <end position="133"/>
    </location>
</feature>
<feature type="compositionally biased region" description="Basic and acidic residues" evidence="1">
    <location>
        <begin position="43"/>
        <end position="63"/>
    </location>
</feature>
<evidence type="ECO:0000313" key="4">
    <source>
        <dbReference type="Proteomes" id="UP000217182"/>
    </source>
</evidence>
<evidence type="ECO:0000256" key="1">
    <source>
        <dbReference type="SAM" id="MobiDB-lite"/>
    </source>
</evidence>
<reference evidence="3 4" key="1">
    <citation type="submission" date="2016-01" db="EMBL/GenBank/DDBJ databases">
        <authorList>
            <person name="Oliw E.H."/>
        </authorList>
    </citation>
    <scope>NUCLEOTIDE SEQUENCE [LARGE SCALE GENOMIC DNA]</scope>
    <source>
        <strain evidence="3 4">FRB97</strain>
    </source>
</reference>
<feature type="transmembrane region" description="Helical" evidence="2">
    <location>
        <begin position="153"/>
        <end position="173"/>
    </location>
</feature>
<name>A0A250AX21_9GAMM</name>
<dbReference type="OrthoDB" id="6851830at2"/>
<feature type="region of interest" description="Disordered" evidence="1">
    <location>
        <begin position="43"/>
        <end position="71"/>
    </location>
</feature>
<feature type="transmembrane region" description="Helical" evidence="2">
    <location>
        <begin position="185"/>
        <end position="207"/>
    </location>
</feature>
<dbReference type="InterPro" id="IPR012666">
    <property type="entry name" value="CbtA_put"/>
</dbReference>
<protein>
    <submittedName>
        <fullName evidence="3">Cobalt transporter</fullName>
    </submittedName>
</protein>
<keyword evidence="2" id="KW-1133">Transmembrane helix</keyword>
<keyword evidence="4" id="KW-1185">Reference proteome</keyword>
<feature type="transmembrane region" description="Helical" evidence="2">
    <location>
        <begin position="227"/>
        <end position="245"/>
    </location>
</feature>
<evidence type="ECO:0000256" key="2">
    <source>
        <dbReference type="SAM" id="Phobius"/>
    </source>
</evidence>
<evidence type="ECO:0000313" key="3">
    <source>
        <dbReference type="EMBL" id="ATA18252.1"/>
    </source>
</evidence>
<accession>A0A250AX21</accession>
<gene>
    <name evidence="3" type="ORF">AWC35_02180</name>
</gene>
<organism evidence="3 4">
    <name type="scientific">Gibbsiella quercinecans</name>
    <dbReference type="NCBI Taxonomy" id="929813"/>
    <lineage>
        <taxon>Bacteria</taxon>
        <taxon>Pseudomonadati</taxon>
        <taxon>Pseudomonadota</taxon>
        <taxon>Gammaproteobacteria</taxon>
        <taxon>Enterobacterales</taxon>
        <taxon>Yersiniaceae</taxon>
        <taxon>Gibbsiella</taxon>
    </lineage>
</organism>
<dbReference type="Proteomes" id="UP000217182">
    <property type="component" value="Chromosome"/>
</dbReference>
<dbReference type="RefSeq" id="WP_095844846.1">
    <property type="nucleotide sequence ID" value="NZ_CP014136.1"/>
</dbReference>
<dbReference type="Pfam" id="PF09490">
    <property type="entry name" value="CbtA"/>
    <property type="match status" value="1"/>
</dbReference>
<dbReference type="KEGG" id="gqu:AWC35_02180"/>
<keyword evidence="2" id="KW-0472">Membrane</keyword>
<keyword evidence="2" id="KW-0812">Transmembrane</keyword>
<sequence length="261" mass="27436">MIGKLLFRGMIAGIVAGAITFVFAHHFAEPQVERAIAFEEHGGGHAHGGDAHAHAHSHSHGDDSEGDGEAFSRQTQSGVGLLAGMMLMGAALGGGLALVWAFSYQRVGPFGPRTLALLLALGGFLALSVMPGIKYPPNPPAVGNPDTIGYRTALYFIMLLVSVGIIAVSAWCARRLLPRLGGWNAALSACLLGVILLLAACALLPAINDVPETFSADLLWRFRLSSIGISFVLWAGIGVMFGALAENMLPARRQRMSFGHG</sequence>